<evidence type="ECO:0000256" key="7">
    <source>
        <dbReference type="SAM" id="SignalP"/>
    </source>
</evidence>
<reference evidence="8" key="1">
    <citation type="submission" date="2023-08" db="EMBL/GenBank/DDBJ databases">
        <authorList>
            <person name="Alioto T."/>
            <person name="Alioto T."/>
            <person name="Gomez Garrido J."/>
        </authorList>
    </citation>
    <scope>NUCLEOTIDE SEQUENCE</scope>
</reference>
<proteinExistence type="inferred from homology"/>
<comment type="subcellular location">
    <subcellularLocation>
        <location evidence="1 6">Secreted</location>
    </subcellularLocation>
</comment>
<protein>
    <submittedName>
        <fullName evidence="8">Prolactin-like</fullName>
    </submittedName>
</protein>
<dbReference type="PROSITE" id="PS00338">
    <property type="entry name" value="SOMATOTROPIN_2"/>
    <property type="match status" value="1"/>
</dbReference>
<dbReference type="Proteomes" id="UP001178508">
    <property type="component" value="Chromosome 5"/>
</dbReference>
<evidence type="ECO:0000256" key="3">
    <source>
        <dbReference type="ARBA" id="ARBA00022525"/>
    </source>
</evidence>
<sequence>MLTDKTGTMKEVGLAALMLVYLELSMRVGSAPICHHEQTGCHTPPLEDLFDRVVQQSSRMHGISSDLQSEFGRHFFPSKNIIEKRKCHTHGILTPADKENTQRLGRDQLTEVILRLLGAWADPLSQLLQSMSLDKNQDLNHHNINKVLEISDMVHELRDGVEKMAEKMKLLGVLGNTIGYVSPEILAPSPTVSFYKQGELNSMDHHDLLYCLNRDSNKIKNYLRVLKCTTLPGLDC</sequence>
<dbReference type="GO" id="GO:0005615">
    <property type="term" value="C:extracellular space"/>
    <property type="evidence" value="ECO:0007669"/>
    <property type="project" value="TreeGrafter"/>
</dbReference>
<dbReference type="SUPFAM" id="SSF47266">
    <property type="entry name" value="4-helical cytokines"/>
    <property type="match status" value="1"/>
</dbReference>
<keyword evidence="5" id="KW-1015">Disulfide bond</keyword>
<dbReference type="PRINTS" id="PR00836">
    <property type="entry name" value="SOMATOTROPIN"/>
</dbReference>
<evidence type="ECO:0000256" key="5">
    <source>
        <dbReference type="ARBA" id="ARBA00023157"/>
    </source>
</evidence>
<name>A0AAV1F696_XYRNO</name>
<comment type="similarity">
    <text evidence="2 6">Belongs to the somatotropin/prolactin family.</text>
</comment>
<dbReference type="InterPro" id="IPR018116">
    <property type="entry name" value="Somatotropin_CS"/>
</dbReference>
<dbReference type="GO" id="GO:0046427">
    <property type="term" value="P:positive regulation of receptor signaling pathway via JAK-STAT"/>
    <property type="evidence" value="ECO:0007669"/>
    <property type="project" value="TreeGrafter"/>
</dbReference>
<keyword evidence="4 7" id="KW-0732">Signal</keyword>
<dbReference type="PANTHER" id="PTHR11417:SF33">
    <property type="entry name" value="PROLACTIN LIKE"/>
    <property type="match status" value="1"/>
</dbReference>
<dbReference type="InterPro" id="IPR001400">
    <property type="entry name" value="Somatotropin/Prolactin"/>
</dbReference>
<keyword evidence="6" id="KW-0372">Hormone</keyword>
<evidence type="ECO:0000256" key="4">
    <source>
        <dbReference type="ARBA" id="ARBA00022729"/>
    </source>
</evidence>
<evidence type="ECO:0000313" key="8">
    <source>
        <dbReference type="EMBL" id="CAJ1056266.1"/>
    </source>
</evidence>
<dbReference type="GO" id="GO:0031667">
    <property type="term" value="P:response to nutrient levels"/>
    <property type="evidence" value="ECO:0007669"/>
    <property type="project" value="TreeGrafter"/>
</dbReference>
<feature type="chain" id="PRO_5043617574" evidence="7">
    <location>
        <begin position="31"/>
        <end position="236"/>
    </location>
</feature>
<dbReference type="PROSITE" id="PS00266">
    <property type="entry name" value="SOMATOTROPIN_1"/>
    <property type="match status" value="1"/>
</dbReference>
<feature type="signal peptide" evidence="7">
    <location>
        <begin position="1"/>
        <end position="30"/>
    </location>
</feature>
<keyword evidence="9" id="KW-1185">Reference proteome</keyword>
<dbReference type="Pfam" id="PF00103">
    <property type="entry name" value="Hormone_1"/>
    <property type="match status" value="1"/>
</dbReference>
<evidence type="ECO:0000313" key="9">
    <source>
        <dbReference type="Proteomes" id="UP001178508"/>
    </source>
</evidence>
<evidence type="ECO:0000256" key="2">
    <source>
        <dbReference type="ARBA" id="ARBA00008474"/>
    </source>
</evidence>
<dbReference type="PANTHER" id="PTHR11417">
    <property type="entry name" value="SOMATOTROPIN,PROLACTIN"/>
    <property type="match status" value="1"/>
</dbReference>
<evidence type="ECO:0000256" key="6">
    <source>
        <dbReference type="RuleBase" id="RU003618"/>
    </source>
</evidence>
<organism evidence="8 9">
    <name type="scientific">Xyrichtys novacula</name>
    <name type="common">Pearly razorfish</name>
    <name type="synonym">Hemipteronotus novacula</name>
    <dbReference type="NCBI Taxonomy" id="13765"/>
    <lineage>
        <taxon>Eukaryota</taxon>
        <taxon>Metazoa</taxon>
        <taxon>Chordata</taxon>
        <taxon>Craniata</taxon>
        <taxon>Vertebrata</taxon>
        <taxon>Euteleostomi</taxon>
        <taxon>Actinopterygii</taxon>
        <taxon>Neopterygii</taxon>
        <taxon>Teleostei</taxon>
        <taxon>Neoteleostei</taxon>
        <taxon>Acanthomorphata</taxon>
        <taxon>Eupercaria</taxon>
        <taxon>Labriformes</taxon>
        <taxon>Labridae</taxon>
        <taxon>Xyrichtys</taxon>
    </lineage>
</organism>
<keyword evidence="3" id="KW-0964">Secreted</keyword>
<dbReference type="EMBL" id="OY660868">
    <property type="protein sequence ID" value="CAJ1056266.1"/>
    <property type="molecule type" value="Genomic_DNA"/>
</dbReference>
<dbReference type="InterPro" id="IPR009079">
    <property type="entry name" value="4_helix_cytokine-like_core"/>
</dbReference>
<evidence type="ECO:0000256" key="1">
    <source>
        <dbReference type="ARBA" id="ARBA00004613"/>
    </source>
</evidence>
<gene>
    <name evidence="8" type="ORF">XNOV1_A027565</name>
</gene>
<dbReference type="GO" id="GO:0005179">
    <property type="term" value="F:hormone activity"/>
    <property type="evidence" value="ECO:0007669"/>
    <property type="project" value="UniProtKB-KW"/>
</dbReference>
<dbReference type="AlphaFoldDB" id="A0AAV1F696"/>
<accession>A0AAV1F696</accession>
<dbReference type="Gene3D" id="1.20.1250.10">
    <property type="match status" value="1"/>
</dbReference>